<comment type="caution">
    <text evidence="2">The sequence shown here is derived from an EMBL/GenBank/DDBJ whole genome shotgun (WGS) entry which is preliminary data.</text>
</comment>
<dbReference type="RefSeq" id="WP_271319876.1">
    <property type="nucleotide sequence ID" value="NZ_BAAATN010000004.1"/>
</dbReference>
<feature type="domain" description="SCP2" evidence="1">
    <location>
        <begin position="32"/>
        <end position="107"/>
    </location>
</feature>
<name>A0ABV9WV23_9ACTN</name>
<accession>A0ABV9WV23</accession>
<dbReference type="Gene3D" id="3.30.1050.10">
    <property type="entry name" value="SCP2 sterol-binding domain"/>
    <property type="match status" value="1"/>
</dbReference>
<dbReference type="InterPro" id="IPR036527">
    <property type="entry name" value="SCP2_sterol-bd_dom_sf"/>
</dbReference>
<dbReference type="InterPro" id="IPR003033">
    <property type="entry name" value="SCP2_sterol-bd_dom"/>
</dbReference>
<dbReference type="SUPFAM" id="SSF55718">
    <property type="entry name" value="SCP-like"/>
    <property type="match status" value="1"/>
</dbReference>
<keyword evidence="3" id="KW-1185">Reference proteome</keyword>
<organism evidence="2 3">
    <name type="scientific">Streptomyces lienomycini</name>
    <dbReference type="NCBI Taxonomy" id="284035"/>
    <lineage>
        <taxon>Bacteria</taxon>
        <taxon>Bacillati</taxon>
        <taxon>Actinomycetota</taxon>
        <taxon>Actinomycetes</taxon>
        <taxon>Kitasatosporales</taxon>
        <taxon>Streptomycetaceae</taxon>
        <taxon>Streptomyces</taxon>
    </lineage>
</organism>
<proteinExistence type="predicted"/>
<sequence>MTAADLRIEAEQSLDQLFDWCCAGSGPPGRPGVFRFVVTTPSGIRTRYVTSTQAGDAVLRDAPGPPNATVLISQADLTRLALGELAGSLAFATDALRIEGDVFLAMAWFDRLRRGPR</sequence>
<dbReference type="Proteomes" id="UP001595855">
    <property type="component" value="Unassembled WGS sequence"/>
</dbReference>
<evidence type="ECO:0000313" key="2">
    <source>
        <dbReference type="EMBL" id="MFC5016034.1"/>
    </source>
</evidence>
<dbReference type="EMBL" id="JBHSJO010000001">
    <property type="protein sequence ID" value="MFC5016034.1"/>
    <property type="molecule type" value="Genomic_DNA"/>
</dbReference>
<gene>
    <name evidence="2" type="ORF">ACFPRC_14200</name>
</gene>
<evidence type="ECO:0000259" key="1">
    <source>
        <dbReference type="Pfam" id="PF02036"/>
    </source>
</evidence>
<protein>
    <submittedName>
        <fullName evidence="2">SCP2 sterol-binding domain-containing protein</fullName>
    </submittedName>
</protein>
<evidence type="ECO:0000313" key="3">
    <source>
        <dbReference type="Proteomes" id="UP001595855"/>
    </source>
</evidence>
<dbReference type="Pfam" id="PF02036">
    <property type="entry name" value="SCP2"/>
    <property type="match status" value="1"/>
</dbReference>
<reference evidence="3" key="1">
    <citation type="journal article" date="2019" name="Int. J. Syst. Evol. Microbiol.">
        <title>The Global Catalogue of Microorganisms (GCM) 10K type strain sequencing project: providing services to taxonomists for standard genome sequencing and annotation.</title>
        <authorList>
            <consortium name="The Broad Institute Genomics Platform"/>
            <consortium name="The Broad Institute Genome Sequencing Center for Infectious Disease"/>
            <person name="Wu L."/>
            <person name="Ma J."/>
        </authorList>
    </citation>
    <scope>NUCLEOTIDE SEQUENCE [LARGE SCALE GENOMIC DNA]</scope>
    <source>
        <strain evidence="3">CGMCC 4.1542</strain>
    </source>
</reference>